<dbReference type="InterPro" id="IPR011050">
    <property type="entry name" value="Pectin_lyase_fold/virulence"/>
</dbReference>
<proteinExistence type="predicted"/>
<dbReference type="AlphaFoldDB" id="A0A344TTK8"/>
<dbReference type="NCBIfam" id="NF045639">
    <property type="entry name" value="GCX_COOH"/>
    <property type="match status" value="1"/>
</dbReference>
<gene>
    <name evidence="1" type="ORF">DR864_29380</name>
</gene>
<dbReference type="NCBIfam" id="NF041518">
    <property type="entry name" value="choice_anch_Q"/>
    <property type="match status" value="1"/>
</dbReference>
<dbReference type="EMBL" id="CP030855">
    <property type="protein sequence ID" value="AXE21979.1"/>
    <property type="molecule type" value="Genomic_DNA"/>
</dbReference>
<accession>A0A344TTK8</accession>
<geneLocation type="plasmid" evidence="1 2">
    <name>unnamed5</name>
</geneLocation>
<reference evidence="1 2" key="1">
    <citation type="submission" date="2018-07" db="EMBL/GenBank/DDBJ databases">
        <title>Genome sequencing of Runella.</title>
        <authorList>
            <person name="Baek M.-G."/>
            <person name="Yi H."/>
        </authorList>
    </citation>
    <scope>NUCLEOTIDE SEQUENCE [LARGE SCALE GENOMIC DNA]</scope>
    <source>
        <strain evidence="1 2">HYN0085</strain>
        <plasmid evidence="1 2">unnamed5</plasmid>
    </source>
</reference>
<evidence type="ECO:0000313" key="2">
    <source>
        <dbReference type="Proteomes" id="UP000251993"/>
    </source>
</evidence>
<name>A0A344TTK8_9BACT</name>
<dbReference type="InterPro" id="IPR055015">
    <property type="entry name" value="GCX_COOH"/>
</dbReference>
<dbReference type="Gene3D" id="2.160.20.10">
    <property type="entry name" value="Single-stranded right-handed beta-helix, Pectin lyase-like"/>
    <property type="match status" value="1"/>
</dbReference>
<dbReference type="InterPro" id="IPR012334">
    <property type="entry name" value="Pectin_lyas_fold"/>
</dbReference>
<dbReference type="SUPFAM" id="SSF51126">
    <property type="entry name" value="Pectin lyase-like"/>
    <property type="match status" value="1"/>
</dbReference>
<dbReference type="KEGG" id="run:DR864_29380"/>
<sequence length="244" mass="25251">MFNVTASSPSLTHVTFAGNSVVSAYSGLSGGAVCNYFGSAPTIKNGIFWDNKSKNPFSGIISEDDIFNRDSSILSTTYTLMQLSNTAANYPPASFPAIDSGHNLFAQNPLFVDATSGNLRLQDCSPAINAGDLIGTTSNDLDGRLRPYPYGVAIADMGAYENQSIAGGGPATLNVTEPIINGTVLKVAGEITATNQVAGATALYQATKSVTLLPDFSAIGNGFTAFIGGCETLITSEAPASIKK</sequence>
<protein>
    <submittedName>
        <fullName evidence="1">Uncharacterized protein</fullName>
    </submittedName>
</protein>
<keyword evidence="2" id="KW-1185">Reference proteome</keyword>
<keyword evidence="1" id="KW-0614">Plasmid</keyword>
<dbReference type="InterPro" id="IPR059226">
    <property type="entry name" value="Choice_anch_Q_dom"/>
</dbReference>
<evidence type="ECO:0000313" key="1">
    <source>
        <dbReference type="EMBL" id="AXE21979.1"/>
    </source>
</evidence>
<dbReference type="Proteomes" id="UP000251993">
    <property type="component" value="Plasmid unnamed5"/>
</dbReference>
<dbReference type="OrthoDB" id="960258at2"/>
<organism evidence="1 2">
    <name type="scientific">Runella rosea</name>
    <dbReference type="NCBI Taxonomy" id="2259595"/>
    <lineage>
        <taxon>Bacteria</taxon>
        <taxon>Pseudomonadati</taxon>
        <taxon>Bacteroidota</taxon>
        <taxon>Cytophagia</taxon>
        <taxon>Cytophagales</taxon>
        <taxon>Spirosomataceae</taxon>
        <taxon>Runella</taxon>
    </lineage>
</organism>